<sequence length="248" mass="28028">MPNNVGDLEKQPFYRFLQRTYVVHPIALAVLLYAMGGLPFIVWGMNGTSEEVKKIVSVLNAGEVPSQDVVEVVVSPPYVFLPLVKDLLRPDFHIAAQNYWVKKGGKEEREESSSSGLKMRNSWGFLAAPKPNKLDNQLASDRLDIGDGKEVDLKECPRSKLRQQCIKYLGPTKRKGEEEKSHLPPPFFSLRVLIYLYIYTIHHSRLLIQFTAQPSSSRIESSSKLILSLCISLNISSSQGLHVSWFKE</sequence>
<gene>
    <name evidence="1" type="ORF">LOK49_LG07G00862</name>
</gene>
<protein>
    <submittedName>
        <fullName evidence="1">Triosephosphate isomerase, cytosolic</fullName>
    </submittedName>
</protein>
<proteinExistence type="predicted"/>
<comment type="caution">
    <text evidence="1">The sequence shown here is derived from an EMBL/GenBank/DDBJ whole genome shotgun (WGS) entry which is preliminary data.</text>
</comment>
<evidence type="ECO:0000313" key="2">
    <source>
        <dbReference type="Proteomes" id="UP001060215"/>
    </source>
</evidence>
<reference evidence="1 2" key="1">
    <citation type="journal article" date="2022" name="Plant J.">
        <title>Chromosome-level genome of Camellia lanceoleosa provides a valuable resource for understanding genome evolution and self-incompatibility.</title>
        <authorList>
            <person name="Gong W."/>
            <person name="Xiao S."/>
            <person name="Wang L."/>
            <person name="Liao Z."/>
            <person name="Chang Y."/>
            <person name="Mo W."/>
            <person name="Hu G."/>
            <person name="Li W."/>
            <person name="Zhao G."/>
            <person name="Zhu H."/>
            <person name="Hu X."/>
            <person name="Ji K."/>
            <person name="Xiang X."/>
            <person name="Song Q."/>
            <person name="Yuan D."/>
            <person name="Jin S."/>
            <person name="Zhang L."/>
        </authorList>
    </citation>
    <scope>NUCLEOTIDE SEQUENCE [LARGE SCALE GENOMIC DNA]</scope>
    <source>
        <strain evidence="1">SQ_2022a</strain>
    </source>
</reference>
<dbReference type="EMBL" id="CM045764">
    <property type="protein sequence ID" value="KAI8006354.1"/>
    <property type="molecule type" value="Genomic_DNA"/>
</dbReference>
<dbReference type="Proteomes" id="UP001060215">
    <property type="component" value="Chromosome 7"/>
</dbReference>
<accession>A0ACC0H057</accession>
<keyword evidence="2" id="KW-1185">Reference proteome</keyword>
<organism evidence="1 2">
    <name type="scientific">Camellia lanceoleosa</name>
    <dbReference type="NCBI Taxonomy" id="1840588"/>
    <lineage>
        <taxon>Eukaryota</taxon>
        <taxon>Viridiplantae</taxon>
        <taxon>Streptophyta</taxon>
        <taxon>Embryophyta</taxon>
        <taxon>Tracheophyta</taxon>
        <taxon>Spermatophyta</taxon>
        <taxon>Magnoliopsida</taxon>
        <taxon>eudicotyledons</taxon>
        <taxon>Gunneridae</taxon>
        <taxon>Pentapetalae</taxon>
        <taxon>asterids</taxon>
        <taxon>Ericales</taxon>
        <taxon>Theaceae</taxon>
        <taxon>Camellia</taxon>
    </lineage>
</organism>
<name>A0ACC0H057_9ERIC</name>
<keyword evidence="1" id="KW-0413">Isomerase</keyword>
<evidence type="ECO:0000313" key="1">
    <source>
        <dbReference type="EMBL" id="KAI8006354.1"/>
    </source>
</evidence>